<dbReference type="OrthoDB" id="13930at2"/>
<dbReference type="PROSITE" id="PS51257">
    <property type="entry name" value="PROKAR_LIPOPROTEIN"/>
    <property type="match status" value="1"/>
</dbReference>
<dbReference type="RefSeq" id="WP_079654302.1">
    <property type="nucleotide sequence ID" value="NZ_LT670846.1"/>
</dbReference>
<organism evidence="2 3">
    <name type="scientific">Thermocrinis minervae</name>
    <dbReference type="NCBI Taxonomy" id="381751"/>
    <lineage>
        <taxon>Bacteria</taxon>
        <taxon>Pseudomonadati</taxon>
        <taxon>Aquificota</taxon>
        <taxon>Aquificia</taxon>
        <taxon>Aquificales</taxon>
        <taxon>Aquificaceae</taxon>
        <taxon>Thermocrinis</taxon>
    </lineage>
</organism>
<protein>
    <recommendedName>
        <fullName evidence="4">Lipoprotein</fullName>
    </recommendedName>
</protein>
<dbReference type="Proteomes" id="UP000189810">
    <property type="component" value="Chromosome I"/>
</dbReference>
<keyword evidence="1" id="KW-0732">Signal</keyword>
<evidence type="ECO:0000256" key="1">
    <source>
        <dbReference type="SAM" id="SignalP"/>
    </source>
</evidence>
<feature type="chain" id="PRO_5013020006" description="Lipoprotein" evidence="1">
    <location>
        <begin position="21"/>
        <end position="184"/>
    </location>
</feature>
<keyword evidence="3" id="KW-1185">Reference proteome</keyword>
<evidence type="ECO:0008006" key="4">
    <source>
        <dbReference type="Google" id="ProtNLM"/>
    </source>
</evidence>
<reference evidence="2 3" key="1">
    <citation type="submission" date="2016-11" db="EMBL/GenBank/DDBJ databases">
        <authorList>
            <person name="Jaros S."/>
            <person name="Januszkiewicz K."/>
            <person name="Wedrychowicz H."/>
        </authorList>
    </citation>
    <scope>NUCLEOTIDE SEQUENCE [LARGE SCALE GENOMIC DNA]</scope>
    <source>
        <strain evidence="2 3">DSM 19557</strain>
    </source>
</reference>
<evidence type="ECO:0000313" key="2">
    <source>
        <dbReference type="EMBL" id="SHK49118.1"/>
    </source>
</evidence>
<proteinExistence type="predicted"/>
<dbReference type="EMBL" id="LT670846">
    <property type="protein sequence ID" value="SHK49118.1"/>
    <property type="molecule type" value="Genomic_DNA"/>
</dbReference>
<dbReference type="AlphaFoldDB" id="A0A1M6SX21"/>
<name>A0A1M6SX21_9AQUI</name>
<accession>A0A1M6SX21</accession>
<evidence type="ECO:0000313" key="3">
    <source>
        <dbReference type="Proteomes" id="UP000189810"/>
    </source>
</evidence>
<feature type="signal peptide" evidence="1">
    <location>
        <begin position="1"/>
        <end position="20"/>
    </location>
</feature>
<gene>
    <name evidence="2" type="ORF">SAMN05444391_1198</name>
</gene>
<sequence>MKKLALLAALVLLYSCAPLVCPEASNLQSQYSVDNSPKSYRAKLFVRYGLLGMPMEINKDEKEYSVTGLKGELIKFTGKRICLTSACFDLPVGPDGIIFGKVLDGDEKVECSLGKTIFYKDEGQYVKKVIFSMNTLERVELLDKHNGRTISVEYPTQKVGSYYRSVKIDLGDISLVVNVDEVYF</sequence>
<dbReference type="STRING" id="381751.SAMN05444391_1198"/>